<evidence type="ECO:0000313" key="2">
    <source>
        <dbReference type="Proteomes" id="UP000324222"/>
    </source>
</evidence>
<proteinExistence type="predicted"/>
<accession>A0A5B7CV92</accession>
<evidence type="ECO:0000313" key="1">
    <source>
        <dbReference type="EMBL" id="MPC12771.1"/>
    </source>
</evidence>
<keyword evidence="2" id="KW-1185">Reference proteome</keyword>
<protein>
    <submittedName>
        <fullName evidence="1">Uncharacterized protein</fullName>
    </submittedName>
</protein>
<dbReference type="EMBL" id="VSRR010000236">
    <property type="protein sequence ID" value="MPC12771.1"/>
    <property type="molecule type" value="Genomic_DNA"/>
</dbReference>
<organism evidence="1 2">
    <name type="scientific">Portunus trituberculatus</name>
    <name type="common">Swimming crab</name>
    <name type="synonym">Neptunus trituberculatus</name>
    <dbReference type="NCBI Taxonomy" id="210409"/>
    <lineage>
        <taxon>Eukaryota</taxon>
        <taxon>Metazoa</taxon>
        <taxon>Ecdysozoa</taxon>
        <taxon>Arthropoda</taxon>
        <taxon>Crustacea</taxon>
        <taxon>Multicrustacea</taxon>
        <taxon>Malacostraca</taxon>
        <taxon>Eumalacostraca</taxon>
        <taxon>Eucarida</taxon>
        <taxon>Decapoda</taxon>
        <taxon>Pleocyemata</taxon>
        <taxon>Brachyura</taxon>
        <taxon>Eubrachyura</taxon>
        <taxon>Portunoidea</taxon>
        <taxon>Portunidae</taxon>
        <taxon>Portuninae</taxon>
        <taxon>Portunus</taxon>
    </lineage>
</organism>
<name>A0A5B7CV92_PORTR</name>
<reference evidence="1 2" key="1">
    <citation type="submission" date="2019-05" db="EMBL/GenBank/DDBJ databases">
        <title>Another draft genome of Portunus trituberculatus and its Hox gene families provides insights of decapod evolution.</title>
        <authorList>
            <person name="Jeong J.-H."/>
            <person name="Song I."/>
            <person name="Kim S."/>
            <person name="Choi T."/>
            <person name="Kim D."/>
            <person name="Ryu S."/>
            <person name="Kim W."/>
        </authorList>
    </citation>
    <scope>NUCLEOTIDE SEQUENCE [LARGE SCALE GENOMIC DNA]</scope>
    <source>
        <tissue evidence="1">Muscle</tissue>
    </source>
</reference>
<dbReference type="AlphaFoldDB" id="A0A5B7CV92"/>
<comment type="caution">
    <text evidence="1">The sequence shown here is derived from an EMBL/GenBank/DDBJ whole genome shotgun (WGS) entry which is preliminary data.</text>
</comment>
<dbReference type="Proteomes" id="UP000324222">
    <property type="component" value="Unassembled WGS sequence"/>
</dbReference>
<gene>
    <name evidence="1" type="ORF">E2C01_005478</name>
</gene>
<sequence>MRNCQATRSRVCALFLFLSADRERRASSRVAASSSCTASNTPTPICRREKRVRVQNFSYMTATSLMYTAESENFSLSGASRKTGQEWVGIIMSRGRFTR</sequence>